<evidence type="ECO:0000256" key="2">
    <source>
        <dbReference type="ARBA" id="ARBA00022448"/>
    </source>
</evidence>
<keyword evidence="5 7" id="KW-0472">Membrane</keyword>
<evidence type="ECO:0000256" key="1">
    <source>
        <dbReference type="ARBA" id="ARBA00004571"/>
    </source>
</evidence>
<dbReference type="Gene3D" id="2.60.40.1120">
    <property type="entry name" value="Carboxypeptidase-like, regulatory domain"/>
    <property type="match status" value="1"/>
</dbReference>
<keyword evidence="10" id="KW-1185">Reference proteome</keyword>
<reference evidence="9 10" key="1">
    <citation type="submission" date="2016-10" db="EMBL/GenBank/DDBJ databases">
        <authorList>
            <person name="de Groot N.N."/>
        </authorList>
    </citation>
    <scope>NUCLEOTIDE SEQUENCE [LARGE SCALE GENOMIC DNA]</scope>
    <source>
        <strain evidence="9 10">CGMCC 1.9156</strain>
    </source>
</reference>
<dbReference type="STRING" id="655355.SAMN05216283_105122"/>
<evidence type="ECO:0000259" key="8">
    <source>
        <dbReference type="Pfam" id="PF07715"/>
    </source>
</evidence>
<dbReference type="InterPro" id="IPR012910">
    <property type="entry name" value="Plug_dom"/>
</dbReference>
<dbReference type="Pfam" id="PF13715">
    <property type="entry name" value="CarbopepD_reg_2"/>
    <property type="match status" value="1"/>
</dbReference>
<organism evidence="9 10">
    <name type="scientific">Sunxiuqinia elliptica</name>
    <dbReference type="NCBI Taxonomy" id="655355"/>
    <lineage>
        <taxon>Bacteria</taxon>
        <taxon>Pseudomonadati</taxon>
        <taxon>Bacteroidota</taxon>
        <taxon>Bacteroidia</taxon>
        <taxon>Marinilabiliales</taxon>
        <taxon>Prolixibacteraceae</taxon>
        <taxon>Sunxiuqinia</taxon>
    </lineage>
</organism>
<keyword evidence="4 7" id="KW-0812">Transmembrane</keyword>
<keyword evidence="6 7" id="KW-0998">Cell outer membrane</keyword>
<dbReference type="InterPro" id="IPR036942">
    <property type="entry name" value="Beta-barrel_TonB_sf"/>
</dbReference>
<dbReference type="InterPro" id="IPR037066">
    <property type="entry name" value="Plug_dom_sf"/>
</dbReference>
<comment type="subcellular location">
    <subcellularLocation>
        <location evidence="1 7">Cell outer membrane</location>
        <topology evidence="1 7">Multi-pass membrane protein</topology>
    </subcellularLocation>
</comment>
<dbReference type="Pfam" id="PF07715">
    <property type="entry name" value="Plug"/>
    <property type="match status" value="1"/>
</dbReference>
<dbReference type="AlphaFoldDB" id="A0A1I2I816"/>
<dbReference type="InterPro" id="IPR023996">
    <property type="entry name" value="TonB-dep_OMP_SusC/RagA"/>
</dbReference>
<dbReference type="SUPFAM" id="SSF56935">
    <property type="entry name" value="Porins"/>
    <property type="match status" value="1"/>
</dbReference>
<evidence type="ECO:0000256" key="6">
    <source>
        <dbReference type="ARBA" id="ARBA00023237"/>
    </source>
</evidence>
<dbReference type="PROSITE" id="PS52016">
    <property type="entry name" value="TONB_DEPENDENT_REC_3"/>
    <property type="match status" value="1"/>
</dbReference>
<keyword evidence="3 7" id="KW-1134">Transmembrane beta strand</keyword>
<evidence type="ECO:0000256" key="3">
    <source>
        <dbReference type="ARBA" id="ARBA00022452"/>
    </source>
</evidence>
<dbReference type="EMBL" id="FONW01000005">
    <property type="protein sequence ID" value="SFF37247.1"/>
    <property type="molecule type" value="Genomic_DNA"/>
</dbReference>
<protein>
    <submittedName>
        <fullName evidence="9">Iron complex outermembrane recepter protein</fullName>
    </submittedName>
</protein>
<dbReference type="InterPro" id="IPR008969">
    <property type="entry name" value="CarboxyPept-like_regulatory"/>
</dbReference>
<evidence type="ECO:0000313" key="9">
    <source>
        <dbReference type="EMBL" id="SFF37247.1"/>
    </source>
</evidence>
<name>A0A1I2I816_9BACT</name>
<keyword evidence="2 7" id="KW-0813">Transport</keyword>
<dbReference type="InterPro" id="IPR023997">
    <property type="entry name" value="TonB-dep_OMP_SusC/RagA_CS"/>
</dbReference>
<dbReference type="SUPFAM" id="SSF49464">
    <property type="entry name" value="Carboxypeptidase regulatory domain-like"/>
    <property type="match status" value="1"/>
</dbReference>
<comment type="similarity">
    <text evidence="7">Belongs to the TonB-dependent receptor family.</text>
</comment>
<dbReference type="Proteomes" id="UP000198964">
    <property type="component" value="Unassembled WGS sequence"/>
</dbReference>
<gene>
    <name evidence="9" type="ORF">SAMN05216283_105122</name>
</gene>
<dbReference type="Gene3D" id="2.40.170.20">
    <property type="entry name" value="TonB-dependent receptor, beta-barrel domain"/>
    <property type="match status" value="1"/>
</dbReference>
<evidence type="ECO:0000256" key="7">
    <source>
        <dbReference type="PROSITE-ProRule" id="PRU01360"/>
    </source>
</evidence>
<sequence>MNRKLKWLMKSLFTLTVLFMGVGFVIAQEVKISGNVTSSEDGAPLPGVSVVQQGTTNGTVTDLDGNYVVTVSQGSVVVFSFIGMETHEINADESKTYNLKMTPETTGLDEVVVTALGIKRQTKKIGYAFTEVKGEEIASANTVGTVQALQGKSAGVSIGASDGGLFGNSKIQIRGVSVLNSDNNQPIFVVDGVILDNEVSNAHADWSSNSNDFGNQLKNLNPDDYESVSVLKGAAATALYGSRGINGAVVIKTKDGQGQKGLGVKVSQSVGIDHAFGQPDFQYVYAPGAMPGYIDYGNKDAKGNYYRFDRNQVYTNGDGIITKQNFDWEWMGYGPKFDGRDIVDYDGSTTSYSPIKDHMLKAYETGFNSNTSVAISGGNDKSTFYLSDSYNHRTGVFPSNEFTRNSLRFAGTHKLSDWLQAEASISFTTSNPKNPRNNLAENFIGGNWVNWYDAEKWNKREVYQAPHGGTPQSAYSDANIYVPGNSTWFAYNMDVDSRKEQVVRPIVSLTANITDWLSIKAEGNMNAYNVSAEKKELGRGYANEGGYYKLHHIKDVSQTGKLVASINRQLTDDISTNIMFGGEMWKQEKSYTKVETDGGLIVPGRFFLGNSKKTLKSEGKIEGTKQINSLYFLANFGWRDQLFLDITGRNDWSSALVYTDGTGNNSYFYPSVSSSWLFSETLDTPNWLSFGKLRVSWAQVGNDTSPYYINPGYKIGKYELASGGFVYNNAKSTLSVDRNIKPEKKNSFEVGVDLRFFSNRFGVDFAYYNEVINNQIGEVPIPEESGIKNLLTNVGTLENKGIELKVNVTPIKTTNFEWVSTFNYWNNTTTVTDLHDDFGAYRVLGGIVNGGNFRVGSVAFEGGEYGVLMSDILPKKYQSEDPNDPRNGMNVLVWSDSRRGAFFERSNEAQKVGKITPDFEGSWDNTFHYKGVTLSVLLDARFGGHVASYANRYGTSYGWLETSLYGRDPEYGGVSWESQYDDSKGQTFTDGIIPDGVFAKGQEITSPSGEKVNVGGMTYQEAFDAGYVEPTHAGFYHYFTNSWGQGVINDSWYDELNYIALRNISIGYNLPKSIAQKIKAQNIYVAFNARNLGYLYNTMPNNMNPESFRGTTSSGSFLQRSIVPNTATYTMTLSVDF</sequence>
<evidence type="ECO:0000256" key="5">
    <source>
        <dbReference type="ARBA" id="ARBA00023136"/>
    </source>
</evidence>
<dbReference type="InterPro" id="IPR039426">
    <property type="entry name" value="TonB-dep_rcpt-like"/>
</dbReference>
<dbReference type="NCBIfam" id="TIGR04057">
    <property type="entry name" value="SusC_RagA_signa"/>
    <property type="match status" value="1"/>
</dbReference>
<evidence type="ECO:0000313" key="10">
    <source>
        <dbReference type="Proteomes" id="UP000198964"/>
    </source>
</evidence>
<feature type="domain" description="TonB-dependent receptor plug" evidence="8">
    <location>
        <begin position="124"/>
        <end position="248"/>
    </location>
</feature>
<dbReference type="Gene3D" id="2.170.130.10">
    <property type="entry name" value="TonB-dependent receptor, plug domain"/>
    <property type="match status" value="1"/>
</dbReference>
<proteinExistence type="inferred from homology"/>
<dbReference type="RefSeq" id="WP_093920032.1">
    <property type="nucleotide sequence ID" value="NZ_FONW01000005.1"/>
</dbReference>
<evidence type="ECO:0000256" key="4">
    <source>
        <dbReference type="ARBA" id="ARBA00022692"/>
    </source>
</evidence>
<dbReference type="GO" id="GO:0009279">
    <property type="term" value="C:cell outer membrane"/>
    <property type="evidence" value="ECO:0007669"/>
    <property type="project" value="UniProtKB-SubCell"/>
</dbReference>
<dbReference type="NCBIfam" id="TIGR04056">
    <property type="entry name" value="OMP_RagA_SusC"/>
    <property type="match status" value="1"/>
</dbReference>
<accession>A0A1I2I816</accession>